<evidence type="ECO:0000313" key="2">
    <source>
        <dbReference type="EnsemblMetazoa" id="GPAI002685-PA"/>
    </source>
</evidence>
<keyword evidence="3" id="KW-1185">Reference proteome</keyword>
<dbReference type="SUPFAM" id="SSF52540">
    <property type="entry name" value="P-loop containing nucleoside triphosphate hydrolases"/>
    <property type="match status" value="1"/>
</dbReference>
<dbReference type="Proteomes" id="UP000092445">
    <property type="component" value="Unassembled WGS sequence"/>
</dbReference>
<feature type="compositionally biased region" description="Basic residues" evidence="1">
    <location>
        <begin position="558"/>
        <end position="574"/>
    </location>
</feature>
<dbReference type="PANTHER" id="PTHR45629">
    <property type="entry name" value="SNF2/RAD54 FAMILY MEMBER"/>
    <property type="match status" value="1"/>
</dbReference>
<feature type="compositionally biased region" description="Polar residues" evidence="1">
    <location>
        <begin position="586"/>
        <end position="598"/>
    </location>
</feature>
<evidence type="ECO:0008006" key="4">
    <source>
        <dbReference type="Google" id="ProtNLM"/>
    </source>
</evidence>
<protein>
    <recommendedName>
        <fullName evidence="4">Protein suppressor of underreplication</fullName>
    </recommendedName>
</protein>
<reference evidence="2" key="2">
    <citation type="submission" date="2020-05" db="UniProtKB">
        <authorList>
            <consortium name="EnsemblMetazoa"/>
        </authorList>
    </citation>
    <scope>IDENTIFICATION</scope>
    <source>
        <strain evidence="2">IAEA</strain>
    </source>
</reference>
<name>A0A1A9Z3F0_GLOPL</name>
<feature type="region of interest" description="Disordered" evidence="1">
    <location>
        <begin position="481"/>
        <end position="598"/>
    </location>
</feature>
<feature type="compositionally biased region" description="Polar residues" evidence="1">
    <location>
        <begin position="481"/>
        <end position="501"/>
    </location>
</feature>
<evidence type="ECO:0000256" key="1">
    <source>
        <dbReference type="SAM" id="MobiDB-lite"/>
    </source>
</evidence>
<sequence>MYHFSSRNNVETVRLSQHTSIPNHICQYLKNFQIEAIRFMHALLVKQKFCIYNDESGLGKQAATAVLLSVVANNRKTLIVIQNDEFHLTGWEFHLNVLSNLHVKFIKDEQDFTHSLHNVYVVTWGILRTIDDVNNLKFDYVILDNRGEMLNNNFCTSVLLRHFKGKTNLVISSVDVTGNLKLLHNILLLGGCLEPQHLAYKHFEAKFKLPQSMQASCKSVDLDKYYRERQRLSDYCKNFRLRRYCHQFEEELPLVLEEHYKISLNVWRDRQRSSNAVDVNAVSSNKMQNVITTQELFEDFCRKKRNESKKRGINMTEEQVICIENDAQIITDSSSEDLVNMSPLLVESDSDNDVITEVANTADIGQEEIVDITNDDQDDNNANNERINYCVKKKKRKELQWLIENIKEKYKVSFDFTDNDVNRIPRRNTRRTTNERQVCRKSSRETRKSVGFINSIEESAITKGNYCNCDPNQQHSNLQETAVRPSNSADLKNRVQNTRQNDISEKNRSLTTKTKKKKLQNLLGADRRETRAFGRRLTRSASSALSMNHMSLKSNLSFKHKKKIKNSSRKKPKINKGSDKSEKDTQTPPFINNSDSNDCGNMQCAQKLSDSSIFDNFINSSEKKESLLGRSSEIINTPIFTTDALSGSEVIFVPNGETNAYETIKNLEQANALENSCDGLSLSSSSCCKDAISRRTKALKPKRMHNHALTSTNRVQTNTEFITKGVHCRDNKCADIFDVNPDTANINSRQPVKERSCLLILEKMFNINKTPRGAILEDDIITEPSEKVNEIDNFDMLPPEDVFEITDSDTFGSFIRVHLNGDISTMQSNIQRNQSAQPNKITNYLINGNGSKDNTNNAPYNVNRQSVRVAETNYSPSKPQQLSSIVGSALKKSPKVKVQAQATKLTKWFLKHATGEQSQHVNNVQLDHLTINNNDIIKTPTAKKQMKRRRLDLNFKN</sequence>
<dbReference type="EnsemblMetazoa" id="GPAI002685-RA">
    <property type="protein sequence ID" value="GPAI002685-PA"/>
    <property type="gene ID" value="GPAI002685"/>
</dbReference>
<accession>A0A1A9Z3F0</accession>
<organism evidence="2 3">
    <name type="scientific">Glossina pallidipes</name>
    <name type="common">Tsetse fly</name>
    <dbReference type="NCBI Taxonomy" id="7398"/>
    <lineage>
        <taxon>Eukaryota</taxon>
        <taxon>Metazoa</taxon>
        <taxon>Ecdysozoa</taxon>
        <taxon>Arthropoda</taxon>
        <taxon>Hexapoda</taxon>
        <taxon>Insecta</taxon>
        <taxon>Pterygota</taxon>
        <taxon>Neoptera</taxon>
        <taxon>Endopterygota</taxon>
        <taxon>Diptera</taxon>
        <taxon>Brachycera</taxon>
        <taxon>Muscomorpha</taxon>
        <taxon>Hippoboscoidea</taxon>
        <taxon>Glossinidae</taxon>
        <taxon>Glossina</taxon>
    </lineage>
</organism>
<dbReference type="InterPro" id="IPR050496">
    <property type="entry name" value="SNF2_RAD54_helicase_repair"/>
</dbReference>
<dbReference type="PANTHER" id="PTHR45629:SF7">
    <property type="entry name" value="DNA EXCISION REPAIR PROTEIN ERCC-6-RELATED"/>
    <property type="match status" value="1"/>
</dbReference>
<feature type="compositionally biased region" description="Low complexity" evidence="1">
    <location>
        <begin position="539"/>
        <end position="557"/>
    </location>
</feature>
<proteinExistence type="predicted"/>
<dbReference type="InterPro" id="IPR038718">
    <property type="entry name" value="SNF2-like_sf"/>
</dbReference>
<dbReference type="InterPro" id="IPR027417">
    <property type="entry name" value="P-loop_NTPase"/>
</dbReference>
<reference evidence="3" key="1">
    <citation type="submission" date="2014-03" db="EMBL/GenBank/DDBJ databases">
        <authorList>
            <person name="Aksoy S."/>
            <person name="Warren W."/>
            <person name="Wilson R.K."/>
        </authorList>
    </citation>
    <scope>NUCLEOTIDE SEQUENCE [LARGE SCALE GENOMIC DNA]</scope>
    <source>
        <strain evidence="3">IAEA</strain>
    </source>
</reference>
<feature type="compositionally biased region" description="Basic and acidic residues" evidence="1">
    <location>
        <begin position="576"/>
        <end position="585"/>
    </location>
</feature>
<dbReference type="VEuPathDB" id="VectorBase:GPAI002685"/>
<dbReference type="AlphaFoldDB" id="A0A1A9Z3F0"/>
<evidence type="ECO:0000313" key="3">
    <source>
        <dbReference type="Proteomes" id="UP000092445"/>
    </source>
</evidence>
<dbReference type="Gene3D" id="3.40.50.10810">
    <property type="entry name" value="Tandem AAA-ATPase domain"/>
    <property type="match status" value="1"/>
</dbReference>